<feature type="compositionally biased region" description="Basic and acidic residues" evidence="2">
    <location>
        <begin position="150"/>
        <end position="188"/>
    </location>
</feature>
<dbReference type="GO" id="GO:0051087">
    <property type="term" value="F:protein-folding chaperone binding"/>
    <property type="evidence" value="ECO:0007669"/>
    <property type="project" value="TreeGrafter"/>
</dbReference>
<keyword evidence="1" id="KW-0040">ANK repeat</keyword>
<dbReference type="Pfam" id="PF12796">
    <property type="entry name" value="Ank_2"/>
    <property type="match status" value="1"/>
</dbReference>
<dbReference type="Gene3D" id="1.10.287.110">
    <property type="entry name" value="DnaJ domain"/>
    <property type="match status" value="1"/>
</dbReference>
<evidence type="ECO:0000313" key="5">
    <source>
        <dbReference type="Proteomes" id="UP000294933"/>
    </source>
</evidence>
<dbReference type="GO" id="GO:0044183">
    <property type="term" value="F:protein folding chaperone"/>
    <property type="evidence" value="ECO:0007669"/>
    <property type="project" value="TreeGrafter"/>
</dbReference>
<dbReference type="SMART" id="SM00248">
    <property type="entry name" value="ANK"/>
    <property type="match status" value="2"/>
</dbReference>
<dbReference type="SMART" id="SM00271">
    <property type="entry name" value="DnaJ"/>
    <property type="match status" value="1"/>
</dbReference>
<feature type="region of interest" description="Disordered" evidence="2">
    <location>
        <begin position="128"/>
        <end position="215"/>
    </location>
</feature>
<dbReference type="PANTHER" id="PTHR43948:SF23">
    <property type="entry name" value="DNAJ DOMAIN PROTEIN (AFU_ORTHOLOGUE AFUA_1G15460)"/>
    <property type="match status" value="1"/>
</dbReference>
<evidence type="ECO:0000259" key="3">
    <source>
        <dbReference type="PROSITE" id="PS50076"/>
    </source>
</evidence>
<proteinExistence type="predicted"/>
<feature type="compositionally biased region" description="Low complexity" evidence="2">
    <location>
        <begin position="499"/>
        <end position="514"/>
    </location>
</feature>
<dbReference type="OrthoDB" id="442087at2759"/>
<dbReference type="PROSITE" id="PS50076">
    <property type="entry name" value="DNAJ_2"/>
    <property type="match status" value="1"/>
</dbReference>
<evidence type="ECO:0000313" key="4">
    <source>
        <dbReference type="EMBL" id="TDL21575.1"/>
    </source>
</evidence>
<dbReference type="PANTHER" id="PTHR43948">
    <property type="entry name" value="DNAJ HOMOLOG SUBFAMILY B"/>
    <property type="match status" value="1"/>
</dbReference>
<feature type="region of interest" description="Disordered" evidence="2">
    <location>
        <begin position="415"/>
        <end position="578"/>
    </location>
</feature>
<dbReference type="PRINTS" id="PR00625">
    <property type="entry name" value="JDOMAIN"/>
</dbReference>
<dbReference type="GO" id="GO:0051082">
    <property type="term" value="F:unfolded protein binding"/>
    <property type="evidence" value="ECO:0007669"/>
    <property type="project" value="TreeGrafter"/>
</dbReference>
<dbReference type="CDD" id="cd06257">
    <property type="entry name" value="DnaJ"/>
    <property type="match status" value="1"/>
</dbReference>
<dbReference type="STRING" id="50990.A0A4Y7Q2C3"/>
<reference evidence="4 5" key="1">
    <citation type="submission" date="2018-06" db="EMBL/GenBank/DDBJ databases">
        <title>A transcriptomic atlas of mushroom development highlights an independent origin of complex multicellularity.</title>
        <authorList>
            <consortium name="DOE Joint Genome Institute"/>
            <person name="Krizsan K."/>
            <person name="Almasi E."/>
            <person name="Merenyi Z."/>
            <person name="Sahu N."/>
            <person name="Viragh M."/>
            <person name="Koszo T."/>
            <person name="Mondo S."/>
            <person name="Kiss B."/>
            <person name="Balint B."/>
            <person name="Kues U."/>
            <person name="Barry K."/>
            <person name="Hegedus J.C."/>
            <person name="Henrissat B."/>
            <person name="Johnson J."/>
            <person name="Lipzen A."/>
            <person name="Ohm R."/>
            <person name="Nagy I."/>
            <person name="Pangilinan J."/>
            <person name="Yan J."/>
            <person name="Xiong Y."/>
            <person name="Grigoriev I.V."/>
            <person name="Hibbett D.S."/>
            <person name="Nagy L.G."/>
        </authorList>
    </citation>
    <scope>NUCLEOTIDE SEQUENCE [LARGE SCALE GENOMIC DNA]</scope>
    <source>
        <strain evidence="4 5">SZMC22713</strain>
    </source>
</reference>
<protein>
    <recommendedName>
        <fullName evidence="3">J domain-containing protein</fullName>
    </recommendedName>
</protein>
<dbReference type="InterPro" id="IPR036770">
    <property type="entry name" value="Ankyrin_rpt-contain_sf"/>
</dbReference>
<dbReference type="GO" id="GO:0005634">
    <property type="term" value="C:nucleus"/>
    <property type="evidence" value="ECO:0007669"/>
    <property type="project" value="TreeGrafter"/>
</dbReference>
<dbReference type="PROSITE" id="PS50088">
    <property type="entry name" value="ANK_REPEAT"/>
    <property type="match status" value="1"/>
</dbReference>
<feature type="region of interest" description="Disordered" evidence="2">
    <location>
        <begin position="70"/>
        <end position="97"/>
    </location>
</feature>
<name>A0A4Y7Q2C3_9AGAM</name>
<dbReference type="AlphaFoldDB" id="A0A4Y7Q2C3"/>
<feature type="repeat" description="ANK" evidence="1">
    <location>
        <begin position="266"/>
        <end position="298"/>
    </location>
</feature>
<dbReference type="InterPro" id="IPR001623">
    <property type="entry name" value="DnaJ_domain"/>
</dbReference>
<organism evidence="4 5">
    <name type="scientific">Rickenella mellea</name>
    <dbReference type="NCBI Taxonomy" id="50990"/>
    <lineage>
        <taxon>Eukaryota</taxon>
        <taxon>Fungi</taxon>
        <taxon>Dikarya</taxon>
        <taxon>Basidiomycota</taxon>
        <taxon>Agaricomycotina</taxon>
        <taxon>Agaricomycetes</taxon>
        <taxon>Hymenochaetales</taxon>
        <taxon>Rickenellaceae</taxon>
        <taxon>Rickenella</taxon>
    </lineage>
</organism>
<keyword evidence="5" id="KW-1185">Reference proteome</keyword>
<dbReference type="Gene3D" id="1.25.40.20">
    <property type="entry name" value="Ankyrin repeat-containing domain"/>
    <property type="match status" value="1"/>
</dbReference>
<gene>
    <name evidence="4" type="ORF">BD410DRAFT_789696</name>
</gene>
<dbReference type="Proteomes" id="UP000294933">
    <property type="component" value="Unassembled WGS sequence"/>
</dbReference>
<feature type="compositionally biased region" description="Basic and acidic residues" evidence="2">
    <location>
        <begin position="515"/>
        <end position="524"/>
    </location>
</feature>
<dbReference type="GO" id="GO:0005737">
    <property type="term" value="C:cytoplasm"/>
    <property type="evidence" value="ECO:0007669"/>
    <property type="project" value="TreeGrafter"/>
</dbReference>
<dbReference type="InterPro" id="IPR002110">
    <property type="entry name" value="Ankyrin_rpt"/>
</dbReference>
<feature type="compositionally biased region" description="Basic and acidic residues" evidence="2">
    <location>
        <begin position="197"/>
        <end position="213"/>
    </location>
</feature>
<dbReference type="Pfam" id="PF00226">
    <property type="entry name" value="DnaJ"/>
    <property type="match status" value="1"/>
</dbReference>
<dbReference type="SUPFAM" id="SSF46565">
    <property type="entry name" value="Chaperone J-domain"/>
    <property type="match status" value="1"/>
</dbReference>
<evidence type="ECO:0000256" key="2">
    <source>
        <dbReference type="SAM" id="MobiDB-lite"/>
    </source>
</evidence>
<sequence length="578" mass="65767">MVTKHASVSEAYEILGLEQESTLEEVKSAYKQLALLHHPDKNKDKPEATSKFQEIGAAYQTLVKHFDRINNPRPQRPFPFGGPFGPPEDDKYYYGSDDDDSSDDGLGFYVFIFEEFIHRGRTFAYRPRAHYRRPPTPETEEQYQARLRRTREEQKAAEERRIKGEELRKAAAKERAEKEKREAEERREAKSRKKKAKAEASRQTAAERIKAQQERTQTLRSAVFAAARRGDAEKVKNGVWEDSVDAAGGELKPGCEAFLKQAPKDGAQTLLHIAAYNGDEVLVEWLDKHNAEPEERDSNGLTAFHVALRRGFIPIVRYFMQNYPPKEAEFRAIYKHINNNTNNLRLALDSREPELVWTVLENKLANQARLEEAWKWVCSPQGVRAMTTPSTTTAKGTGGGEERARYEEMRDLLMNFGNFPESPPMQTLSVPGTERDVHSTQAKRKPSPVSTEAVTLEEVEDVEQNPTPKSTPPPPERRERKKHERQSRMSPNRDHQHQHQYPNHPHPHSQQPQHQQEETPRVSEIRQQPTPPHGPSDLPSPVEGEKTFGFPPRGSVRGRGRGGGRGSIRGRGRGRGGS</sequence>
<evidence type="ECO:0000256" key="1">
    <source>
        <dbReference type="PROSITE-ProRule" id="PRU00023"/>
    </source>
</evidence>
<accession>A0A4Y7Q2C3</accession>
<feature type="compositionally biased region" description="Basic residues" evidence="2">
    <location>
        <begin position="556"/>
        <end position="578"/>
    </location>
</feature>
<dbReference type="SUPFAM" id="SSF48403">
    <property type="entry name" value="Ankyrin repeat"/>
    <property type="match status" value="1"/>
</dbReference>
<feature type="domain" description="J" evidence="3">
    <location>
        <begin position="10"/>
        <end position="67"/>
    </location>
</feature>
<dbReference type="EMBL" id="ML170180">
    <property type="protein sequence ID" value="TDL21575.1"/>
    <property type="molecule type" value="Genomic_DNA"/>
</dbReference>
<dbReference type="VEuPathDB" id="FungiDB:BD410DRAFT_789696"/>
<dbReference type="InterPro" id="IPR036869">
    <property type="entry name" value="J_dom_sf"/>
</dbReference>